<organism evidence="1 2">
    <name type="scientific">Pelatocladus maniniholoensis HA4357-MV3</name>
    <dbReference type="NCBI Taxonomy" id="1117104"/>
    <lineage>
        <taxon>Bacteria</taxon>
        <taxon>Bacillati</taxon>
        <taxon>Cyanobacteriota</taxon>
        <taxon>Cyanophyceae</taxon>
        <taxon>Nostocales</taxon>
        <taxon>Nostocaceae</taxon>
        <taxon>Pelatocladus</taxon>
    </lineage>
</organism>
<dbReference type="Gene3D" id="3.40.50.1000">
    <property type="entry name" value="HAD superfamily/HAD-like"/>
    <property type="match status" value="1"/>
</dbReference>
<comment type="caution">
    <text evidence="1">The sequence shown here is derived from an EMBL/GenBank/DDBJ whole genome shotgun (WGS) entry which is preliminary data.</text>
</comment>
<dbReference type="InterPro" id="IPR036412">
    <property type="entry name" value="HAD-like_sf"/>
</dbReference>
<sequence length="677" mass="78719">MKKIVYSFDVFDTSITRIWAKPTDLFWELGDQLRKDNLIQMAPESWSHLRMEAERIARETGPVYEIGLEEIYEQIASSLNWSTDEVERAKQKEIEIELSSLRPVPATQKRIQSLYQANERVIYISDMYLSEEVIRNFLKENKVWTPGSTLYVSSETRINKGSGELFKYCLIQEGVKREQFKHVGDNRQADIKVPKKLGIPVEYFTQAHLNRYEQKIAETTQFSLKFRSLLAGASRLTRLQSQETNNHQKVIWETTASAVAPILFGFVYWCLVEAQQRGLQRLYFVARDGQILHKIAQVICQNWGFAIDCRYLYGSRQAWHMPAIQKIGEDELDWILVATGSLDRFLSIRSLCDRVNISPDQIKDVLNRYGFSTEKWDLNLQQHERDLMQNIFTEKEVTDLIIATAASYRDQAIGYFRQEGIGDGVPFGFVDIGWSGRTQRSLSKLLNIAGIYPESGIYGFYFALQERVKPFKEDQSLAYFYDVDQPSGDRYFLCKYRCLFELFMSADHGSTTRYERRDNQYVPILRQPKNEEAINWGLYVLQNATVEFAKQLTTNLDVQECTINLFYEATEILSREFVLEPSYQEAEVFGSFVMAGDITENSFYELAPIYNLVDWCKLLLFSKHRHPDVWFTASVVRANPIMKTLFGVKTVNKIRQIRRKFIKPKLANSTQQISQPT</sequence>
<dbReference type="SUPFAM" id="SSF56784">
    <property type="entry name" value="HAD-like"/>
    <property type="match status" value="1"/>
</dbReference>
<dbReference type="Proteomes" id="UP000813215">
    <property type="component" value="Unassembled WGS sequence"/>
</dbReference>
<protein>
    <submittedName>
        <fullName evidence="1">Uncharacterized protein</fullName>
    </submittedName>
</protein>
<reference evidence="1" key="2">
    <citation type="journal article" date="2022" name="Microbiol. Resour. Announc.">
        <title>Metagenome Sequencing to Explore Phylogenomics of Terrestrial Cyanobacteria.</title>
        <authorList>
            <person name="Ward R.D."/>
            <person name="Stajich J.E."/>
            <person name="Johansen J.R."/>
            <person name="Huntemann M."/>
            <person name="Clum A."/>
            <person name="Foster B."/>
            <person name="Foster B."/>
            <person name="Roux S."/>
            <person name="Palaniappan K."/>
            <person name="Varghese N."/>
            <person name="Mukherjee S."/>
            <person name="Reddy T.B.K."/>
            <person name="Daum C."/>
            <person name="Copeland A."/>
            <person name="Chen I.A."/>
            <person name="Ivanova N.N."/>
            <person name="Kyrpides N.C."/>
            <person name="Shapiro N."/>
            <person name="Eloe-Fadrosh E.A."/>
            <person name="Pietrasiak N."/>
        </authorList>
    </citation>
    <scope>NUCLEOTIDE SEQUENCE</scope>
    <source>
        <strain evidence="1">HA4357-MV3</strain>
    </source>
</reference>
<evidence type="ECO:0000313" key="2">
    <source>
        <dbReference type="Proteomes" id="UP000813215"/>
    </source>
</evidence>
<reference evidence="1" key="1">
    <citation type="submission" date="2021-05" db="EMBL/GenBank/DDBJ databases">
        <authorList>
            <person name="Pietrasiak N."/>
            <person name="Ward R."/>
            <person name="Stajich J.E."/>
            <person name="Kurbessoian T."/>
        </authorList>
    </citation>
    <scope>NUCLEOTIDE SEQUENCE</scope>
    <source>
        <strain evidence="1">HA4357-MV3</strain>
    </source>
</reference>
<name>A0A9E3LS93_9NOST</name>
<dbReference type="InterPro" id="IPR023214">
    <property type="entry name" value="HAD_sf"/>
</dbReference>
<dbReference type="InterPro" id="IPR041492">
    <property type="entry name" value="HAD_2"/>
</dbReference>
<evidence type="ECO:0000313" key="1">
    <source>
        <dbReference type="EMBL" id="MBW4431532.1"/>
    </source>
</evidence>
<dbReference type="AlphaFoldDB" id="A0A9E3LS93"/>
<proteinExistence type="predicted"/>
<accession>A0A9E3LS93</accession>
<gene>
    <name evidence="1" type="ORF">KME28_07335</name>
</gene>
<dbReference type="Gene3D" id="1.10.150.400">
    <property type="match status" value="1"/>
</dbReference>
<dbReference type="Pfam" id="PF13419">
    <property type="entry name" value="HAD_2"/>
    <property type="match status" value="1"/>
</dbReference>
<dbReference type="EMBL" id="JAHHHW010000071">
    <property type="protein sequence ID" value="MBW4431532.1"/>
    <property type="molecule type" value="Genomic_DNA"/>
</dbReference>